<dbReference type="GO" id="GO:0052621">
    <property type="term" value="F:diguanylate cyclase activity"/>
    <property type="evidence" value="ECO:0007669"/>
    <property type="project" value="UniProtKB-EC"/>
</dbReference>
<feature type="transmembrane region" description="Helical" evidence="3">
    <location>
        <begin position="281"/>
        <end position="299"/>
    </location>
</feature>
<dbReference type="InterPro" id="IPR043128">
    <property type="entry name" value="Rev_trsase/Diguanyl_cyclase"/>
</dbReference>
<dbReference type="EC" id="2.7.7.65" evidence="1"/>
<dbReference type="Proteomes" id="UP000366945">
    <property type="component" value="Unassembled WGS sequence"/>
</dbReference>
<keyword evidence="3" id="KW-1133">Transmembrane helix</keyword>
<dbReference type="Pfam" id="PF00990">
    <property type="entry name" value="GGDEF"/>
    <property type="match status" value="1"/>
</dbReference>
<dbReference type="SMART" id="SM00267">
    <property type="entry name" value="GGDEF"/>
    <property type="match status" value="1"/>
</dbReference>
<dbReference type="PANTHER" id="PTHR45138:SF9">
    <property type="entry name" value="DIGUANYLATE CYCLASE DGCM-RELATED"/>
    <property type="match status" value="1"/>
</dbReference>
<organism evidence="5 6">
    <name type="scientific">Pandoraea pneumonica</name>
    <dbReference type="NCBI Taxonomy" id="2508299"/>
    <lineage>
        <taxon>Bacteria</taxon>
        <taxon>Pseudomonadati</taxon>
        <taxon>Pseudomonadota</taxon>
        <taxon>Betaproteobacteria</taxon>
        <taxon>Burkholderiales</taxon>
        <taxon>Burkholderiaceae</taxon>
        <taxon>Pandoraea</taxon>
    </lineage>
</organism>
<dbReference type="InterPro" id="IPR029787">
    <property type="entry name" value="Nucleotide_cyclase"/>
</dbReference>
<dbReference type="SUPFAM" id="SSF55073">
    <property type="entry name" value="Nucleotide cyclase"/>
    <property type="match status" value="1"/>
</dbReference>
<proteinExistence type="predicted"/>
<dbReference type="CDD" id="cd12914">
    <property type="entry name" value="PDC1_DGC_like"/>
    <property type="match status" value="1"/>
</dbReference>
<dbReference type="GO" id="GO:1902201">
    <property type="term" value="P:negative regulation of bacterial-type flagellum-dependent cell motility"/>
    <property type="evidence" value="ECO:0007669"/>
    <property type="project" value="TreeGrafter"/>
</dbReference>
<feature type="domain" description="GGDEF" evidence="4">
    <location>
        <begin position="374"/>
        <end position="510"/>
    </location>
</feature>
<dbReference type="InterPro" id="IPR000160">
    <property type="entry name" value="GGDEF_dom"/>
</dbReference>
<name>A0A5E4RER7_9BURK</name>
<keyword evidence="3" id="KW-0472">Membrane</keyword>
<dbReference type="PANTHER" id="PTHR45138">
    <property type="entry name" value="REGULATORY COMPONENTS OF SENSORY TRANSDUCTION SYSTEM"/>
    <property type="match status" value="1"/>
</dbReference>
<keyword evidence="3" id="KW-0812">Transmembrane</keyword>
<dbReference type="Gene3D" id="3.30.70.270">
    <property type="match status" value="1"/>
</dbReference>
<evidence type="ECO:0000313" key="5">
    <source>
        <dbReference type="EMBL" id="VVD60448.1"/>
    </source>
</evidence>
<dbReference type="GO" id="GO:0005886">
    <property type="term" value="C:plasma membrane"/>
    <property type="evidence" value="ECO:0007669"/>
    <property type="project" value="TreeGrafter"/>
</dbReference>
<accession>A0A5E4RER7</accession>
<gene>
    <name evidence="5" type="primary">cph2_1</name>
    <name evidence="5" type="ORF">PPN31114_00068</name>
</gene>
<feature type="transmembrane region" description="Helical" evidence="3">
    <location>
        <begin position="32"/>
        <end position="53"/>
    </location>
</feature>
<keyword evidence="6" id="KW-1185">Reference proteome</keyword>
<dbReference type="OrthoDB" id="9813903at2"/>
<evidence type="ECO:0000313" key="6">
    <source>
        <dbReference type="Proteomes" id="UP000366945"/>
    </source>
</evidence>
<evidence type="ECO:0000256" key="1">
    <source>
        <dbReference type="ARBA" id="ARBA00012528"/>
    </source>
</evidence>
<comment type="catalytic activity">
    <reaction evidence="2">
        <text>2 GTP = 3',3'-c-di-GMP + 2 diphosphate</text>
        <dbReference type="Rhea" id="RHEA:24898"/>
        <dbReference type="ChEBI" id="CHEBI:33019"/>
        <dbReference type="ChEBI" id="CHEBI:37565"/>
        <dbReference type="ChEBI" id="CHEBI:58805"/>
        <dbReference type="EC" id="2.7.7.65"/>
    </reaction>
</comment>
<dbReference type="NCBIfam" id="TIGR00254">
    <property type="entry name" value="GGDEF"/>
    <property type="match status" value="1"/>
</dbReference>
<dbReference type="PROSITE" id="PS50887">
    <property type="entry name" value="GGDEF"/>
    <property type="match status" value="1"/>
</dbReference>
<dbReference type="InterPro" id="IPR050469">
    <property type="entry name" value="Diguanylate_Cyclase"/>
</dbReference>
<dbReference type="Gene3D" id="3.30.450.20">
    <property type="entry name" value="PAS domain"/>
    <property type="match status" value="1"/>
</dbReference>
<evidence type="ECO:0000259" key="4">
    <source>
        <dbReference type="PROSITE" id="PS50887"/>
    </source>
</evidence>
<dbReference type="CDD" id="cd01949">
    <property type="entry name" value="GGDEF"/>
    <property type="match status" value="1"/>
</dbReference>
<reference evidence="5 6" key="1">
    <citation type="submission" date="2019-08" db="EMBL/GenBank/DDBJ databases">
        <authorList>
            <person name="Peeters C."/>
        </authorList>
    </citation>
    <scope>NUCLEOTIDE SEQUENCE [LARGE SCALE GENOMIC DNA]</scope>
    <source>
        <strain evidence="5 6">LMG 31114</strain>
    </source>
</reference>
<evidence type="ECO:0000256" key="2">
    <source>
        <dbReference type="ARBA" id="ARBA00034247"/>
    </source>
</evidence>
<dbReference type="AlphaFoldDB" id="A0A5E4RER7"/>
<sequence>MGMSTRSGTQRLHTWAGKRLRVMVEKFDHRPVMVGLVGTAIALAILIGVAISLENNREARIESTLDRAQSAATVVATSLGGNIAIYDTLLKDMVRDAENPSTPMFTDRVRDRVRFGQMLSRDFLDDAYVVDNTGKIAAPLHPDSDRVVDVSDRDYFRSHLGNPSLGLYISQPYKSRLHGGLLSVALTRRVSAPDHSFAGVAVIALRLDHFQNLVAEVESEDIKTIQIIEDKGTVLACAPCGDVQPGTVAKLPGNATRNGNLITALSFPAGARSHDYRSVRVPGASLFVVITPLTVGTMREWRWNVATFGSIALACAATLIAGSWLLVAAIRMRAAAMTRLASLSVTDGLTGLNNRRSLDSKLAMEWRRAQRTGGPLSVLFIDIDFFKRFNDEYGHAVGDDVLKAVAQHIAGHVRRDTDMAARYGGEEFAVIMPDTPAAGAAKMAEQIRLGIERLHIAHIGSDVGTLTVSVGAATGAASECESADAILRAADEQLFEAKQAGRNRTRATVLVAASGGEHGSEA</sequence>
<protein>
    <recommendedName>
        <fullName evidence="1">diguanylate cyclase</fullName>
        <ecNumber evidence="1">2.7.7.65</ecNumber>
    </recommendedName>
</protein>
<evidence type="ECO:0000256" key="3">
    <source>
        <dbReference type="SAM" id="Phobius"/>
    </source>
</evidence>
<dbReference type="EMBL" id="CABPSK010000001">
    <property type="protein sequence ID" value="VVD60448.1"/>
    <property type="molecule type" value="Genomic_DNA"/>
</dbReference>
<dbReference type="FunFam" id="3.30.70.270:FF:000001">
    <property type="entry name" value="Diguanylate cyclase domain protein"/>
    <property type="match status" value="1"/>
</dbReference>
<dbReference type="GO" id="GO:0043709">
    <property type="term" value="P:cell adhesion involved in single-species biofilm formation"/>
    <property type="evidence" value="ECO:0007669"/>
    <property type="project" value="TreeGrafter"/>
</dbReference>
<feature type="transmembrane region" description="Helical" evidence="3">
    <location>
        <begin position="305"/>
        <end position="330"/>
    </location>
</feature>